<comment type="subcellular location">
    <subcellularLocation>
        <location evidence="7">Cytoplasm</location>
    </subcellularLocation>
</comment>
<keyword evidence="3 7" id="KW-0378">Hydrolase</keyword>
<evidence type="ECO:0000256" key="1">
    <source>
        <dbReference type="ARBA" id="ARBA00013260"/>
    </source>
</evidence>
<keyword evidence="12" id="KW-1185">Reference proteome</keyword>
<dbReference type="EMBL" id="UXAW01000068">
    <property type="protein sequence ID" value="VDC28381.1"/>
    <property type="molecule type" value="Genomic_DNA"/>
</dbReference>
<feature type="binding site" evidence="7">
    <location>
        <position position="112"/>
    </location>
    <ligand>
        <name>tRNA</name>
        <dbReference type="ChEBI" id="CHEBI:17843"/>
    </ligand>
</feature>
<dbReference type="SUPFAM" id="SSF53178">
    <property type="entry name" value="Peptidyl-tRNA hydrolase-like"/>
    <property type="match status" value="1"/>
</dbReference>
<dbReference type="GO" id="GO:0005737">
    <property type="term" value="C:cytoplasm"/>
    <property type="evidence" value="ECO:0007669"/>
    <property type="project" value="UniProtKB-SubCell"/>
</dbReference>
<comment type="catalytic activity">
    <reaction evidence="7 8">
        <text>an N-acyl-L-alpha-aminoacyl-tRNA + H2O = an N-acyl-L-amino acid + a tRNA + H(+)</text>
        <dbReference type="Rhea" id="RHEA:54448"/>
        <dbReference type="Rhea" id="RHEA-COMP:10123"/>
        <dbReference type="Rhea" id="RHEA-COMP:13883"/>
        <dbReference type="ChEBI" id="CHEBI:15377"/>
        <dbReference type="ChEBI" id="CHEBI:15378"/>
        <dbReference type="ChEBI" id="CHEBI:59874"/>
        <dbReference type="ChEBI" id="CHEBI:78442"/>
        <dbReference type="ChEBI" id="CHEBI:138191"/>
        <dbReference type="EC" id="3.1.1.29"/>
    </reaction>
</comment>
<dbReference type="OrthoDB" id="9800507at2"/>
<proteinExistence type="inferred from homology"/>
<evidence type="ECO:0000256" key="4">
    <source>
        <dbReference type="ARBA" id="ARBA00022884"/>
    </source>
</evidence>
<feature type="binding site" evidence="7">
    <location>
        <position position="66"/>
    </location>
    <ligand>
        <name>tRNA</name>
        <dbReference type="ChEBI" id="CHEBI:17843"/>
    </ligand>
</feature>
<feature type="active site" description="Proton acceptor" evidence="7">
    <location>
        <position position="19"/>
    </location>
</feature>
<accession>A0A3P5X301</accession>
<dbReference type="CDD" id="cd00462">
    <property type="entry name" value="PTH"/>
    <property type="match status" value="1"/>
</dbReference>
<dbReference type="PROSITE" id="PS01195">
    <property type="entry name" value="PEPT_TRNA_HYDROL_1"/>
    <property type="match status" value="1"/>
</dbReference>
<dbReference type="Gene3D" id="3.40.50.1470">
    <property type="entry name" value="Peptidyl-tRNA hydrolase"/>
    <property type="match status" value="1"/>
</dbReference>
<comment type="similarity">
    <text evidence="5 7 9">Belongs to the PTH family.</text>
</comment>
<dbReference type="HAMAP" id="MF_00083">
    <property type="entry name" value="Pept_tRNA_hydro_bact"/>
    <property type="match status" value="1"/>
</dbReference>
<dbReference type="Pfam" id="PF01195">
    <property type="entry name" value="Pept_tRNA_hydro"/>
    <property type="match status" value="1"/>
</dbReference>
<sequence length="225" mass="24174">MKLFVGLGNPGTKYAGNRHNIGFMAVERIAADHGFTPWRRAFQGEVSEGRLGREKVVALKPQTFMNLSGQSVRAAADFYKLAPEEITVFHDELDLAPGKCRVKQGGGHAGHNGLRSIHAHLGEAYGRVRLGIGHPGHKDAVAHYVLHDFAKTDRDWLDDLLRGISDGAAALAEGDAAKFMNAVSLRVAPPRSSGGEAKAKPAAESAPAPAADTRSPLQKLVDRFR</sequence>
<comment type="function">
    <text evidence="7">Catalyzes the release of premature peptidyl moieties from peptidyl-tRNA molecules trapped in stalled 50S ribosomal subunits, and thus maintains levels of free tRNAs and 50S ribosomes.</text>
</comment>
<dbReference type="InterPro" id="IPR001328">
    <property type="entry name" value="Pept_tRNA_hydro"/>
</dbReference>
<feature type="binding site" evidence="7">
    <location>
        <position position="14"/>
    </location>
    <ligand>
        <name>tRNA</name>
        <dbReference type="ChEBI" id="CHEBI:17843"/>
    </ligand>
</feature>
<reference evidence="11 12" key="1">
    <citation type="submission" date="2018-11" db="EMBL/GenBank/DDBJ databases">
        <authorList>
            <person name="Criscuolo A."/>
        </authorList>
    </citation>
    <scope>NUCLEOTIDE SEQUENCE [LARGE SCALE GENOMIC DNA]</scope>
    <source>
        <strain evidence="11">ACIP111625</strain>
    </source>
</reference>
<evidence type="ECO:0000256" key="6">
    <source>
        <dbReference type="ARBA" id="ARBA00050038"/>
    </source>
</evidence>
<evidence type="ECO:0000256" key="9">
    <source>
        <dbReference type="RuleBase" id="RU004320"/>
    </source>
</evidence>
<dbReference type="RefSeq" id="WP_124086822.1">
    <property type="nucleotide sequence ID" value="NZ_UXAW01000068.1"/>
</dbReference>
<dbReference type="PANTHER" id="PTHR17224:SF1">
    <property type="entry name" value="PEPTIDYL-TRNA HYDROLASE"/>
    <property type="match status" value="1"/>
</dbReference>
<dbReference type="PROSITE" id="PS01196">
    <property type="entry name" value="PEPT_TRNA_HYDROL_2"/>
    <property type="match status" value="1"/>
</dbReference>
<dbReference type="NCBIfam" id="TIGR00447">
    <property type="entry name" value="pth"/>
    <property type="match status" value="1"/>
</dbReference>
<dbReference type="PANTHER" id="PTHR17224">
    <property type="entry name" value="PEPTIDYL-TRNA HYDROLASE"/>
    <property type="match status" value="1"/>
</dbReference>
<keyword evidence="4 7" id="KW-0694">RNA-binding</keyword>
<keyword evidence="2 7" id="KW-0820">tRNA-binding</keyword>
<evidence type="ECO:0000256" key="5">
    <source>
        <dbReference type="ARBA" id="ARBA00038063"/>
    </source>
</evidence>
<dbReference type="AlphaFoldDB" id="A0A3P5X301"/>
<dbReference type="EC" id="3.1.1.29" evidence="1 7"/>
<organism evidence="11 12">
    <name type="scientific">Pseudogemmobacter humi</name>
    <dbReference type="NCBI Taxonomy" id="2483812"/>
    <lineage>
        <taxon>Bacteria</taxon>
        <taxon>Pseudomonadati</taxon>
        <taxon>Pseudomonadota</taxon>
        <taxon>Alphaproteobacteria</taxon>
        <taxon>Rhodobacterales</taxon>
        <taxon>Paracoccaceae</taxon>
        <taxon>Pseudogemmobacter</taxon>
    </lineage>
</organism>
<comment type="function">
    <text evidence="7">Hydrolyzes ribosome-free peptidyl-tRNAs (with 1 or more amino acids incorporated), which drop off the ribosome during protein synthesis, or as a result of ribosome stalling.</text>
</comment>
<feature type="site" description="Discriminates between blocked and unblocked aminoacyl-tRNA" evidence="7">
    <location>
        <position position="9"/>
    </location>
</feature>
<evidence type="ECO:0000256" key="10">
    <source>
        <dbReference type="SAM" id="MobiDB-lite"/>
    </source>
</evidence>
<name>A0A3P5X301_9RHOB</name>
<dbReference type="Proteomes" id="UP000277498">
    <property type="component" value="Unassembled WGS sequence"/>
</dbReference>
<evidence type="ECO:0000256" key="8">
    <source>
        <dbReference type="RuleBase" id="RU000673"/>
    </source>
</evidence>
<feature type="region of interest" description="Disordered" evidence="10">
    <location>
        <begin position="188"/>
        <end position="225"/>
    </location>
</feature>
<comment type="subunit">
    <text evidence="7">Monomer.</text>
</comment>
<evidence type="ECO:0000313" key="12">
    <source>
        <dbReference type="Proteomes" id="UP000277498"/>
    </source>
</evidence>
<evidence type="ECO:0000313" key="11">
    <source>
        <dbReference type="EMBL" id="VDC28381.1"/>
    </source>
</evidence>
<protein>
    <recommendedName>
        <fullName evidence="6 7">Peptidyl-tRNA hydrolase</fullName>
        <shortName evidence="7">Pth</shortName>
        <ecNumber evidence="1 7">3.1.1.29</ecNumber>
    </recommendedName>
</protein>
<feature type="binding site" evidence="7">
    <location>
        <position position="64"/>
    </location>
    <ligand>
        <name>tRNA</name>
        <dbReference type="ChEBI" id="CHEBI:17843"/>
    </ligand>
</feature>
<dbReference type="GO" id="GO:0072344">
    <property type="term" value="P:rescue of stalled ribosome"/>
    <property type="evidence" value="ECO:0007669"/>
    <property type="project" value="UniProtKB-UniRule"/>
</dbReference>
<dbReference type="GO" id="GO:0004045">
    <property type="term" value="F:peptidyl-tRNA hydrolase activity"/>
    <property type="evidence" value="ECO:0007669"/>
    <property type="project" value="UniProtKB-UniRule"/>
</dbReference>
<evidence type="ECO:0000256" key="7">
    <source>
        <dbReference type="HAMAP-Rule" id="MF_00083"/>
    </source>
</evidence>
<dbReference type="InterPro" id="IPR018171">
    <property type="entry name" value="Pept_tRNA_hydro_CS"/>
</dbReference>
<evidence type="ECO:0000256" key="3">
    <source>
        <dbReference type="ARBA" id="ARBA00022801"/>
    </source>
</evidence>
<dbReference type="GO" id="GO:0006515">
    <property type="term" value="P:protein quality control for misfolded or incompletely synthesized proteins"/>
    <property type="evidence" value="ECO:0007669"/>
    <property type="project" value="UniProtKB-UniRule"/>
</dbReference>
<dbReference type="FunFam" id="3.40.50.1470:FF:000001">
    <property type="entry name" value="Peptidyl-tRNA hydrolase"/>
    <property type="match status" value="1"/>
</dbReference>
<gene>
    <name evidence="7 11" type="primary">pth</name>
    <name evidence="11" type="ORF">XINFAN_02117</name>
</gene>
<keyword evidence="7" id="KW-0963">Cytoplasm</keyword>
<feature type="compositionally biased region" description="Low complexity" evidence="10">
    <location>
        <begin position="192"/>
        <end position="211"/>
    </location>
</feature>
<dbReference type="InterPro" id="IPR036416">
    <property type="entry name" value="Pept_tRNA_hydro_sf"/>
</dbReference>
<feature type="site" description="Stabilizes the basic form of H active site to accept a proton" evidence="7">
    <location>
        <position position="91"/>
    </location>
</feature>
<evidence type="ECO:0000256" key="2">
    <source>
        <dbReference type="ARBA" id="ARBA00022555"/>
    </source>
</evidence>
<dbReference type="GO" id="GO:0000049">
    <property type="term" value="F:tRNA binding"/>
    <property type="evidence" value="ECO:0007669"/>
    <property type="project" value="UniProtKB-UniRule"/>
</dbReference>